<dbReference type="FunFam" id="1.10.510.10:FF:000554">
    <property type="entry name" value="Predicted protein"/>
    <property type="match status" value="1"/>
</dbReference>
<dbReference type="GO" id="GO:0005524">
    <property type="term" value="F:ATP binding"/>
    <property type="evidence" value="ECO:0007669"/>
    <property type="project" value="UniProtKB-UniRule"/>
</dbReference>
<keyword evidence="6" id="KW-0829">Tyrosine-protein kinase</keyword>
<evidence type="ECO:0000256" key="4">
    <source>
        <dbReference type="ARBA" id="ARBA00022777"/>
    </source>
</evidence>
<feature type="domain" description="Ig-like" evidence="12">
    <location>
        <begin position="555"/>
        <end position="636"/>
    </location>
</feature>
<comment type="catalytic activity">
    <reaction evidence="7">
        <text>L-tyrosyl-[protein] + ATP = O-phospho-L-tyrosyl-[protein] + ADP + H(+)</text>
        <dbReference type="Rhea" id="RHEA:10596"/>
        <dbReference type="Rhea" id="RHEA-COMP:10136"/>
        <dbReference type="Rhea" id="RHEA-COMP:20101"/>
        <dbReference type="ChEBI" id="CHEBI:15378"/>
        <dbReference type="ChEBI" id="CHEBI:30616"/>
        <dbReference type="ChEBI" id="CHEBI:46858"/>
        <dbReference type="ChEBI" id="CHEBI:61978"/>
        <dbReference type="ChEBI" id="CHEBI:456216"/>
        <dbReference type="EC" id="2.7.10.1"/>
    </reaction>
</comment>
<feature type="domain" description="Protein kinase" evidence="11">
    <location>
        <begin position="720"/>
        <end position="993"/>
    </location>
</feature>
<dbReference type="PROSITE" id="PS00107">
    <property type="entry name" value="PROTEIN_KINASE_ATP"/>
    <property type="match status" value="1"/>
</dbReference>
<dbReference type="PROSITE" id="PS50011">
    <property type="entry name" value="PROTEIN_KINASE_DOM"/>
    <property type="match status" value="1"/>
</dbReference>
<dbReference type="InterPro" id="IPR001245">
    <property type="entry name" value="Ser-Thr/Tyr_kinase_cat_dom"/>
</dbReference>
<dbReference type="Pfam" id="PF13927">
    <property type="entry name" value="Ig_3"/>
    <property type="match status" value="1"/>
</dbReference>
<dbReference type="InterPro" id="IPR050122">
    <property type="entry name" value="RTK"/>
</dbReference>
<evidence type="ECO:0000313" key="13">
    <source>
        <dbReference type="EMBL" id="CAG7838415.1"/>
    </source>
</evidence>
<keyword evidence="9" id="KW-0812">Transmembrane</keyword>
<keyword evidence="10" id="KW-0732">Signal</keyword>
<evidence type="ECO:0000256" key="3">
    <source>
        <dbReference type="ARBA" id="ARBA00022741"/>
    </source>
</evidence>
<dbReference type="InterPro" id="IPR000719">
    <property type="entry name" value="Prot_kinase_dom"/>
</dbReference>
<dbReference type="InterPro" id="IPR008266">
    <property type="entry name" value="Tyr_kinase_AS"/>
</dbReference>
<dbReference type="EMBL" id="CAJVCH010571748">
    <property type="protein sequence ID" value="CAG7838415.1"/>
    <property type="molecule type" value="Genomic_DNA"/>
</dbReference>
<dbReference type="GO" id="GO:0007169">
    <property type="term" value="P:cell surface receptor protein tyrosine kinase signaling pathway"/>
    <property type="evidence" value="ECO:0007669"/>
    <property type="project" value="TreeGrafter"/>
</dbReference>
<evidence type="ECO:0000256" key="7">
    <source>
        <dbReference type="ARBA" id="ARBA00051243"/>
    </source>
</evidence>
<dbReference type="AlphaFoldDB" id="A0A8J2MGD0"/>
<dbReference type="Pfam" id="PF07714">
    <property type="entry name" value="PK_Tyr_Ser-Thr"/>
    <property type="match status" value="1"/>
</dbReference>
<accession>A0A8J2MGD0</accession>
<dbReference type="InterPro" id="IPR007110">
    <property type="entry name" value="Ig-like_dom"/>
</dbReference>
<name>A0A8J2MGD0_9HEXA</name>
<dbReference type="PROSITE" id="PS00109">
    <property type="entry name" value="PROTEIN_KINASE_TYR"/>
    <property type="match status" value="1"/>
</dbReference>
<sequence length="1022" mass="115911">MDKSTINSFLILFLTVWITGENVYTLESKPFLFSSCISKPPQSLIASKCSIKSSNKLKLLSSTADLANGAQCLPTERNAFLVRGDYGVITINCTATYPLDFDYDGFRPTEAIHVRYWKSVSINDTNIGRKQSNVSILLHGITITVESIVTLYERYLNFLNTSNVLELYNARSKDMKISPTTGRFTIHELKGTVNSEITPSSINTSFYFFLEENLHNDKVTFMDNQHTKIKQVETSVIIPCRPSHYLHEDTVMLETTPPISIQTSIFNPTIGFTVTGIMDINKTIFECIVLKDGREMRQDSKQFSVQTDSQKNIVYGLETLHSKPDRKISPKSDVHITPNDFYVWLRCTYSNVPTKGYTVLGVGIDSPAGYRYAREFALPAFANKSYFVKATDRQKHSESKNEYPIEHSYPWGAFLCADDQGYVFTEYWAGLDSQIRFLPAGHVWNSIGFNKFPEQVFLNLSLLNQTGKLYNNQPLRFLCRLNQIVMTPPVIWSVTYRNGDTEHVHVDETCEGYKSEYTIALSKDAQSVTCSSYFYFGDLRKSLSLKVNITAGSAPEIVSTESISLNSRQVELRCRATGDPTPWVWWEKNNSVLSGSRQMGTSTFIIDAHDIEGAIYLCRSQNHYGSPRKEFSPSLNDPNNLRVILPVTFVVLAVLIIVTVAIYLYLQKKSASFVLLTLQEIKDFEQGIDPKLTGADEIASRPFAQPYRQEYEIPNWQFQIDNDNILGSGAFSVVKKGLAKGKEVAVKTVKPGADKSYLKALLSEIKILIYLGKHDNLIALVGACTSDLRKGIACVFVEFCELGDLLHYLQKYRESFLRGSSEDSLDDFSANTLHRWAIEISSGMAYLTEKKVIHGDLAARNILLNRNRTAKITDFGLSRQLYSYTMYMKQNQEPLPWRWMAIESLSDLKFSPQSDIWAFGVTIWEIYSLGQVPFPAMNWDVDFVQSLQDGLRMPCPDMAPNELYTTIMMACWRNDPESRPSFEALGNILMTRYKLAQLQDPSIVFKAGSTRPQNEYQIDSRR</sequence>
<dbReference type="InterPro" id="IPR017441">
    <property type="entry name" value="Protein_kinase_ATP_BS"/>
</dbReference>
<evidence type="ECO:0000256" key="8">
    <source>
        <dbReference type="PROSITE-ProRule" id="PRU10141"/>
    </source>
</evidence>
<dbReference type="Proteomes" id="UP000708208">
    <property type="component" value="Unassembled WGS sequence"/>
</dbReference>
<evidence type="ECO:0000256" key="10">
    <source>
        <dbReference type="SAM" id="SignalP"/>
    </source>
</evidence>
<keyword evidence="3 8" id="KW-0547">Nucleotide-binding</keyword>
<protein>
    <submittedName>
        <fullName evidence="13">Uncharacterized protein</fullName>
    </submittedName>
</protein>
<reference evidence="13" key="1">
    <citation type="submission" date="2021-06" db="EMBL/GenBank/DDBJ databases">
        <authorList>
            <person name="Hodson N. C."/>
            <person name="Mongue J. A."/>
            <person name="Jaron S. K."/>
        </authorList>
    </citation>
    <scope>NUCLEOTIDE SEQUENCE</scope>
</reference>
<evidence type="ECO:0000259" key="12">
    <source>
        <dbReference type="PROSITE" id="PS50835"/>
    </source>
</evidence>
<dbReference type="GO" id="GO:0004714">
    <property type="term" value="F:transmembrane receptor protein tyrosine kinase activity"/>
    <property type="evidence" value="ECO:0007669"/>
    <property type="project" value="UniProtKB-EC"/>
</dbReference>
<dbReference type="PROSITE" id="PS50835">
    <property type="entry name" value="IG_LIKE"/>
    <property type="match status" value="1"/>
</dbReference>
<dbReference type="CDD" id="cd00192">
    <property type="entry name" value="PTKc"/>
    <property type="match status" value="1"/>
</dbReference>
<feature type="chain" id="PRO_5035170743" evidence="10">
    <location>
        <begin position="21"/>
        <end position="1022"/>
    </location>
</feature>
<dbReference type="PANTHER" id="PTHR24416">
    <property type="entry name" value="TYROSINE-PROTEIN KINASE RECEPTOR"/>
    <property type="match status" value="1"/>
</dbReference>
<evidence type="ECO:0000256" key="9">
    <source>
        <dbReference type="SAM" id="Phobius"/>
    </source>
</evidence>
<keyword evidence="5 8" id="KW-0067">ATP-binding</keyword>
<dbReference type="GO" id="GO:0043235">
    <property type="term" value="C:receptor complex"/>
    <property type="evidence" value="ECO:0007669"/>
    <property type="project" value="TreeGrafter"/>
</dbReference>
<evidence type="ECO:0000256" key="1">
    <source>
        <dbReference type="ARBA" id="ARBA00004167"/>
    </source>
</evidence>
<feature type="transmembrane region" description="Helical" evidence="9">
    <location>
        <begin position="643"/>
        <end position="666"/>
    </location>
</feature>
<comment type="caution">
    <text evidence="13">The sequence shown here is derived from an EMBL/GenBank/DDBJ whole genome shotgun (WGS) entry which is preliminary data.</text>
</comment>
<organism evidence="13 14">
    <name type="scientific">Allacma fusca</name>
    <dbReference type="NCBI Taxonomy" id="39272"/>
    <lineage>
        <taxon>Eukaryota</taxon>
        <taxon>Metazoa</taxon>
        <taxon>Ecdysozoa</taxon>
        <taxon>Arthropoda</taxon>
        <taxon>Hexapoda</taxon>
        <taxon>Collembola</taxon>
        <taxon>Symphypleona</taxon>
        <taxon>Sminthuridae</taxon>
        <taxon>Allacma</taxon>
    </lineage>
</organism>
<keyword evidence="9" id="KW-0472">Membrane</keyword>
<feature type="signal peptide" evidence="10">
    <location>
        <begin position="1"/>
        <end position="20"/>
    </location>
</feature>
<dbReference type="PANTHER" id="PTHR24416:SF600">
    <property type="entry name" value="PDGF- AND VEGF-RECEPTOR RELATED, ISOFORM J"/>
    <property type="match status" value="1"/>
</dbReference>
<comment type="subcellular location">
    <subcellularLocation>
        <location evidence="1">Membrane</location>
        <topology evidence="1">Single-pass membrane protein</topology>
    </subcellularLocation>
</comment>
<gene>
    <name evidence="13" type="ORF">AFUS01_LOCUS47391</name>
</gene>
<evidence type="ECO:0000256" key="6">
    <source>
        <dbReference type="ARBA" id="ARBA00023137"/>
    </source>
</evidence>
<keyword evidence="9" id="KW-1133">Transmembrane helix</keyword>
<evidence type="ECO:0000256" key="2">
    <source>
        <dbReference type="ARBA" id="ARBA00022679"/>
    </source>
</evidence>
<feature type="binding site" evidence="8">
    <location>
        <position position="747"/>
    </location>
    <ligand>
        <name>ATP</name>
        <dbReference type="ChEBI" id="CHEBI:30616"/>
    </ligand>
</feature>
<keyword evidence="4" id="KW-0418">Kinase</keyword>
<evidence type="ECO:0000256" key="5">
    <source>
        <dbReference type="ARBA" id="ARBA00022840"/>
    </source>
</evidence>
<evidence type="ECO:0000313" key="14">
    <source>
        <dbReference type="Proteomes" id="UP000708208"/>
    </source>
</evidence>
<dbReference type="GO" id="GO:0005886">
    <property type="term" value="C:plasma membrane"/>
    <property type="evidence" value="ECO:0007669"/>
    <property type="project" value="TreeGrafter"/>
</dbReference>
<keyword evidence="14" id="KW-1185">Reference proteome</keyword>
<evidence type="ECO:0000259" key="11">
    <source>
        <dbReference type="PROSITE" id="PS50011"/>
    </source>
</evidence>
<dbReference type="OrthoDB" id="310217at2759"/>
<proteinExistence type="predicted"/>
<keyword evidence="2" id="KW-0808">Transferase</keyword>